<keyword evidence="2" id="KW-1185">Reference proteome</keyword>
<sequence>MEKLNQATFRLKTVFELHCRDYINRHAISDKAYIKVRFIKHCVEHTMKSSDKFRRLEKGYIWTSVLMIIPVDQMLSIPAMDL</sequence>
<dbReference type="EMBL" id="UYYB01097491">
    <property type="protein sequence ID" value="VDM76685.1"/>
    <property type="molecule type" value="Genomic_DNA"/>
</dbReference>
<dbReference type="AlphaFoldDB" id="A0A3P7L1U8"/>
<reference evidence="1 2" key="1">
    <citation type="submission" date="2018-11" db="EMBL/GenBank/DDBJ databases">
        <authorList>
            <consortium name="Pathogen Informatics"/>
        </authorList>
    </citation>
    <scope>NUCLEOTIDE SEQUENCE [LARGE SCALE GENOMIC DNA]</scope>
</reference>
<gene>
    <name evidence="1" type="ORF">SVUK_LOCUS11683</name>
</gene>
<name>A0A3P7L1U8_STRVU</name>
<organism evidence="1 2">
    <name type="scientific">Strongylus vulgaris</name>
    <name type="common">Blood worm</name>
    <dbReference type="NCBI Taxonomy" id="40348"/>
    <lineage>
        <taxon>Eukaryota</taxon>
        <taxon>Metazoa</taxon>
        <taxon>Ecdysozoa</taxon>
        <taxon>Nematoda</taxon>
        <taxon>Chromadorea</taxon>
        <taxon>Rhabditida</taxon>
        <taxon>Rhabditina</taxon>
        <taxon>Rhabditomorpha</taxon>
        <taxon>Strongyloidea</taxon>
        <taxon>Strongylidae</taxon>
        <taxon>Strongylus</taxon>
    </lineage>
</organism>
<evidence type="ECO:0000313" key="1">
    <source>
        <dbReference type="EMBL" id="VDM76685.1"/>
    </source>
</evidence>
<proteinExistence type="predicted"/>
<dbReference type="OrthoDB" id="265717at2759"/>
<dbReference type="Proteomes" id="UP000270094">
    <property type="component" value="Unassembled WGS sequence"/>
</dbReference>
<evidence type="ECO:0000313" key="2">
    <source>
        <dbReference type="Proteomes" id="UP000270094"/>
    </source>
</evidence>
<protein>
    <submittedName>
        <fullName evidence="1">Uncharacterized protein</fullName>
    </submittedName>
</protein>
<accession>A0A3P7L1U8</accession>